<dbReference type="Gene3D" id="3.40.630.30">
    <property type="match status" value="1"/>
</dbReference>
<protein>
    <recommendedName>
        <fullName evidence="1">N-acetyltransferase domain-containing protein</fullName>
    </recommendedName>
</protein>
<comment type="caution">
    <text evidence="2">The sequence shown here is derived from an EMBL/GenBank/DDBJ whole genome shotgun (WGS) entry which is preliminary data.</text>
</comment>
<evidence type="ECO:0000313" key="2">
    <source>
        <dbReference type="EMBL" id="KAL3827421.1"/>
    </source>
</evidence>
<dbReference type="InterPro" id="IPR016181">
    <property type="entry name" value="Acyl_CoA_acyltransferase"/>
</dbReference>
<dbReference type="PROSITE" id="PS51186">
    <property type="entry name" value="GNAT"/>
    <property type="match status" value="1"/>
</dbReference>
<keyword evidence="3" id="KW-1185">Reference proteome</keyword>
<proteinExistence type="predicted"/>
<dbReference type="Proteomes" id="UP001530377">
    <property type="component" value="Unassembled WGS sequence"/>
</dbReference>
<gene>
    <name evidence="2" type="ORF">ACHAXA_003155</name>
</gene>
<accession>A0ABD3SS34</accession>
<dbReference type="Pfam" id="PF00583">
    <property type="entry name" value="Acetyltransf_1"/>
    <property type="match status" value="1"/>
</dbReference>
<sequence length="218" mass="23703">MPSGCDPAMGVGDGGSASDACMSSLADIQARDLMDKYGERMGKRKLDAAVIAAVEDDGTDGMRGLVTVEVRLMERGRDLLSSEESEFALTRAVSSLGPKQRKEYKDASVMDIANGLLSPDYVAVCSLSNLCVSHSVRRRGVAVRLCLEAERVAREIFGFDEIYLRVEKSNIAALRLYEKRLGYLRAFDVTGATALRVDVNAGSFVEVNTDIAVLRKKI</sequence>
<dbReference type="InterPro" id="IPR000182">
    <property type="entry name" value="GNAT_dom"/>
</dbReference>
<name>A0ABD3SS34_9STRA</name>
<reference evidence="2 3" key="1">
    <citation type="submission" date="2024-10" db="EMBL/GenBank/DDBJ databases">
        <title>Updated reference genomes for cyclostephanoid diatoms.</title>
        <authorList>
            <person name="Roberts W.R."/>
            <person name="Alverson A.J."/>
        </authorList>
    </citation>
    <scope>NUCLEOTIDE SEQUENCE [LARGE SCALE GENOMIC DNA]</scope>
    <source>
        <strain evidence="2 3">AJA228-03</strain>
    </source>
</reference>
<dbReference type="EMBL" id="JALLPB020000004">
    <property type="protein sequence ID" value="KAL3827421.1"/>
    <property type="molecule type" value="Genomic_DNA"/>
</dbReference>
<dbReference type="SUPFAM" id="SSF55729">
    <property type="entry name" value="Acyl-CoA N-acyltransferases (Nat)"/>
    <property type="match status" value="1"/>
</dbReference>
<evidence type="ECO:0000259" key="1">
    <source>
        <dbReference type="PROSITE" id="PS51186"/>
    </source>
</evidence>
<organism evidence="2 3">
    <name type="scientific">Cyclostephanos tholiformis</name>
    <dbReference type="NCBI Taxonomy" id="382380"/>
    <lineage>
        <taxon>Eukaryota</taxon>
        <taxon>Sar</taxon>
        <taxon>Stramenopiles</taxon>
        <taxon>Ochrophyta</taxon>
        <taxon>Bacillariophyta</taxon>
        <taxon>Coscinodiscophyceae</taxon>
        <taxon>Thalassiosirophycidae</taxon>
        <taxon>Stephanodiscales</taxon>
        <taxon>Stephanodiscaceae</taxon>
        <taxon>Cyclostephanos</taxon>
    </lineage>
</organism>
<evidence type="ECO:0000313" key="3">
    <source>
        <dbReference type="Proteomes" id="UP001530377"/>
    </source>
</evidence>
<dbReference type="AlphaFoldDB" id="A0ABD3SS34"/>
<feature type="domain" description="N-acetyltransferase" evidence="1">
    <location>
        <begin position="63"/>
        <end position="202"/>
    </location>
</feature>